<dbReference type="InterPro" id="IPR036864">
    <property type="entry name" value="Zn2-C6_fun-type_DNA-bd_sf"/>
</dbReference>
<dbReference type="VEuPathDB" id="FungiDB:SPBR_02275"/>
<evidence type="ECO:0000256" key="1">
    <source>
        <dbReference type="ARBA" id="ARBA00004123"/>
    </source>
</evidence>
<dbReference type="CDD" id="cd00067">
    <property type="entry name" value="GAL4"/>
    <property type="match status" value="1"/>
</dbReference>
<comment type="subcellular location">
    <subcellularLocation>
        <location evidence="1">Nucleus</location>
    </subcellularLocation>
</comment>
<evidence type="ECO:0000259" key="7">
    <source>
        <dbReference type="PROSITE" id="PS50048"/>
    </source>
</evidence>
<dbReference type="SUPFAM" id="SSF57701">
    <property type="entry name" value="Zn2/Cys6 DNA-binding domain"/>
    <property type="match status" value="1"/>
</dbReference>
<feature type="region of interest" description="Disordered" evidence="6">
    <location>
        <begin position="1"/>
        <end position="30"/>
    </location>
</feature>
<dbReference type="EMBL" id="AWTV01000006">
    <property type="protein sequence ID" value="KIH92734.1"/>
    <property type="molecule type" value="Genomic_DNA"/>
</dbReference>
<dbReference type="GO" id="GO:0008270">
    <property type="term" value="F:zinc ion binding"/>
    <property type="evidence" value="ECO:0007669"/>
    <property type="project" value="InterPro"/>
</dbReference>
<dbReference type="GO" id="GO:0000981">
    <property type="term" value="F:DNA-binding transcription factor activity, RNA polymerase II-specific"/>
    <property type="evidence" value="ECO:0007669"/>
    <property type="project" value="InterPro"/>
</dbReference>
<evidence type="ECO:0000256" key="2">
    <source>
        <dbReference type="ARBA" id="ARBA00022723"/>
    </source>
</evidence>
<gene>
    <name evidence="8" type="ORF">SPBR_02275</name>
</gene>
<keyword evidence="9" id="KW-1185">Reference proteome</keyword>
<dbReference type="PROSITE" id="PS00463">
    <property type="entry name" value="ZN2_CY6_FUNGAL_1"/>
    <property type="match status" value="1"/>
</dbReference>
<evidence type="ECO:0000256" key="3">
    <source>
        <dbReference type="ARBA" id="ARBA00023015"/>
    </source>
</evidence>
<dbReference type="Proteomes" id="UP000031575">
    <property type="component" value="Unassembled WGS sequence"/>
</dbReference>
<comment type="caution">
    <text evidence="8">The sequence shown here is derived from an EMBL/GenBank/DDBJ whole genome shotgun (WGS) entry which is preliminary data.</text>
</comment>
<feature type="compositionally biased region" description="Polar residues" evidence="6">
    <location>
        <begin position="712"/>
        <end position="730"/>
    </location>
</feature>
<organism evidence="8 9">
    <name type="scientific">Sporothrix brasiliensis 5110</name>
    <dbReference type="NCBI Taxonomy" id="1398154"/>
    <lineage>
        <taxon>Eukaryota</taxon>
        <taxon>Fungi</taxon>
        <taxon>Dikarya</taxon>
        <taxon>Ascomycota</taxon>
        <taxon>Pezizomycotina</taxon>
        <taxon>Sordariomycetes</taxon>
        <taxon>Sordariomycetidae</taxon>
        <taxon>Ophiostomatales</taxon>
        <taxon>Ophiostomataceae</taxon>
        <taxon>Sporothrix</taxon>
    </lineage>
</organism>
<dbReference type="GO" id="GO:0003677">
    <property type="term" value="F:DNA binding"/>
    <property type="evidence" value="ECO:0007669"/>
    <property type="project" value="InterPro"/>
</dbReference>
<evidence type="ECO:0000256" key="4">
    <source>
        <dbReference type="ARBA" id="ARBA00023163"/>
    </source>
</evidence>
<evidence type="ECO:0000256" key="6">
    <source>
        <dbReference type="SAM" id="MobiDB-lite"/>
    </source>
</evidence>
<keyword evidence="5" id="KW-0539">Nucleus</keyword>
<dbReference type="Gene3D" id="4.10.240.10">
    <property type="entry name" value="Zn(2)-C6 fungal-type DNA-binding domain"/>
    <property type="match status" value="1"/>
</dbReference>
<feature type="region of interest" description="Disordered" evidence="6">
    <location>
        <begin position="99"/>
        <end position="164"/>
    </location>
</feature>
<dbReference type="PANTHER" id="PTHR47338">
    <property type="entry name" value="ZN(II)2CYS6 TRANSCRIPTION FACTOR (EUROFUNG)-RELATED"/>
    <property type="match status" value="1"/>
</dbReference>
<dbReference type="PANTHER" id="PTHR47338:SF10">
    <property type="entry name" value="TRANSCRIPTION FACTOR DOMAIN-CONTAINING PROTEIN-RELATED"/>
    <property type="match status" value="1"/>
</dbReference>
<feature type="region of interest" description="Disordered" evidence="6">
    <location>
        <begin position="690"/>
        <end position="769"/>
    </location>
</feature>
<keyword evidence="2" id="KW-0479">Metal-binding</keyword>
<dbReference type="PROSITE" id="PS50048">
    <property type="entry name" value="ZN2_CY6_FUNGAL_2"/>
    <property type="match status" value="1"/>
</dbReference>
<dbReference type="GO" id="GO:0006351">
    <property type="term" value="P:DNA-templated transcription"/>
    <property type="evidence" value="ECO:0007669"/>
    <property type="project" value="InterPro"/>
</dbReference>
<dbReference type="SMART" id="SM00906">
    <property type="entry name" value="Fungal_trans"/>
    <property type="match status" value="1"/>
</dbReference>
<dbReference type="InterPro" id="IPR050815">
    <property type="entry name" value="TF_fung"/>
</dbReference>
<evidence type="ECO:0000313" key="8">
    <source>
        <dbReference type="EMBL" id="KIH92734.1"/>
    </source>
</evidence>
<dbReference type="RefSeq" id="XP_040620744.1">
    <property type="nucleotide sequence ID" value="XM_040760578.1"/>
</dbReference>
<feature type="domain" description="Zn(2)-C6 fungal-type" evidence="7">
    <location>
        <begin position="37"/>
        <end position="67"/>
    </location>
</feature>
<dbReference type="OrthoDB" id="5600212at2759"/>
<feature type="compositionally biased region" description="Low complexity" evidence="6">
    <location>
        <begin position="145"/>
        <end position="155"/>
    </location>
</feature>
<evidence type="ECO:0000256" key="5">
    <source>
        <dbReference type="ARBA" id="ARBA00023242"/>
    </source>
</evidence>
<dbReference type="GO" id="GO:0005634">
    <property type="term" value="C:nucleus"/>
    <property type="evidence" value="ECO:0007669"/>
    <property type="project" value="UniProtKB-SubCell"/>
</dbReference>
<accession>A0A0C2F1F4</accession>
<feature type="compositionally biased region" description="Polar residues" evidence="6">
    <location>
        <begin position="793"/>
        <end position="822"/>
    </location>
</feature>
<keyword evidence="4" id="KW-0804">Transcription</keyword>
<protein>
    <submittedName>
        <fullName evidence="8">C6 zinc finger domain containing protein</fullName>
    </submittedName>
</protein>
<dbReference type="Pfam" id="PF00172">
    <property type="entry name" value="Zn_clus"/>
    <property type="match status" value="1"/>
</dbReference>
<dbReference type="GeneID" id="63675499"/>
<dbReference type="InterPro" id="IPR007219">
    <property type="entry name" value="XnlR_reg_dom"/>
</dbReference>
<dbReference type="HOGENOM" id="CLU_011017_0_0_1"/>
<dbReference type="Pfam" id="PF04082">
    <property type="entry name" value="Fungal_trans"/>
    <property type="match status" value="1"/>
</dbReference>
<feature type="region of interest" description="Disordered" evidence="6">
    <location>
        <begin position="789"/>
        <end position="859"/>
    </location>
</feature>
<evidence type="ECO:0000313" key="9">
    <source>
        <dbReference type="Proteomes" id="UP000031575"/>
    </source>
</evidence>
<name>A0A0C2F1F4_9PEZI</name>
<dbReference type="AlphaFoldDB" id="A0A0C2F1F4"/>
<proteinExistence type="predicted"/>
<keyword evidence="3" id="KW-0805">Transcription regulation</keyword>
<sequence>MSPSMSPEDNAADGLDASNARPDDNPNANIPRQKRLACLICRRRKLKCDGRRPSCSTCSRLGHQCAYDEVRKKSGPKRGYVKALEERLKQVEVMLKSQDAGPASSAAGDTLHGFTAGDTRSAGLKSGAGPNASKNGSLSKSGNERSASSTTVGSASGAGGRGDFSMADPNAMNLAGGIGRDLDTWQFNAESPQRPGSLDDFNFGNRMAGNMSGMDSNPTWEIVQLNLEEPLPDQGIIDELTEVYFDKIHPSLPMIHKARYLAAMNLSANQRPPVCLRYSMWMSACTVLDKYSDLKDLFYQRARKYLEVDYMKGFGEHMISVAHCQTHVILASYEFKMMYFPRAWMSTGQAIRLAQMIGLHRLDGAGLEVKQCIPPPRDWTEKEERRRTFWMAFCEDRYASIGTGWPMTVDERDISTVLPSSEEAFEMSRPEASIPLHDAMCPSGIGQLTPFAGIILMACLFGRNLTHLHRPDNDDKDSDLNGEFWKRHRNLDNILLNTLLGLPAQLKLPAGLQNPNIVFTNMCIHTSTICLHQAAIFKAENNSLDESVSPESKIRCISAANEIASIMRMVSHMDLSTMNPFISFCLYVAARVFVQYLKSRPDESRAADSLRFLLTAMSALKRRNPLTESFLVQLDVDLEALGERIPQLKSAFPMSYDSPSTGVPQGAANRPGAVCDDGAVDGILSFQKEYSKSDNASSQDNGDDSSKDRVSDTASTSMNSGSSRFRSKPTNEGVAPSASNNWAFSESRLPTRDRSNGQSPMFNIATGGFADPTVTNILTASGRPMGFVDEIQDMSTSPGDGLSTRPTPNSSSASESRQTLAPPQQPGAMHSGGSSFDTSPVSPPRGLVGGQQASQVDRSSSGGFFAAANGGAADYATGQPVSSAAAGISMNGNGAGLGGLMSADPPSNDYMISEGWNMNGQTGMTPVSEGVLRTIINMGPMETMDLGWGANP</sequence>
<reference evidence="8 9" key="1">
    <citation type="journal article" date="2014" name="BMC Genomics">
        <title>Comparative genomics of the major fungal agents of human and animal Sporotrichosis: Sporothrix schenckii and Sporothrix brasiliensis.</title>
        <authorList>
            <person name="Teixeira M.M."/>
            <person name="de Almeida L.G."/>
            <person name="Kubitschek-Barreira P."/>
            <person name="Alves F.L."/>
            <person name="Kioshima E.S."/>
            <person name="Abadio A.K."/>
            <person name="Fernandes L."/>
            <person name="Derengowski L.S."/>
            <person name="Ferreira K.S."/>
            <person name="Souza R.C."/>
            <person name="Ruiz J.C."/>
            <person name="de Andrade N.C."/>
            <person name="Paes H.C."/>
            <person name="Nicola A.M."/>
            <person name="Albuquerque P."/>
            <person name="Gerber A.L."/>
            <person name="Martins V.P."/>
            <person name="Peconick L.D."/>
            <person name="Neto A.V."/>
            <person name="Chaucanez C.B."/>
            <person name="Silva P.A."/>
            <person name="Cunha O.L."/>
            <person name="de Oliveira F.F."/>
            <person name="dos Santos T.C."/>
            <person name="Barros A.L."/>
            <person name="Soares M.A."/>
            <person name="de Oliveira L.M."/>
            <person name="Marini M.M."/>
            <person name="Villalobos-Duno H."/>
            <person name="Cunha M.M."/>
            <person name="de Hoog S."/>
            <person name="da Silveira J.F."/>
            <person name="Henrissat B."/>
            <person name="Nino-Vega G.A."/>
            <person name="Cisalpino P.S."/>
            <person name="Mora-Montes H.M."/>
            <person name="Almeida S.R."/>
            <person name="Stajich J.E."/>
            <person name="Lopes-Bezerra L.M."/>
            <person name="Vasconcelos A.T."/>
            <person name="Felipe M.S."/>
        </authorList>
    </citation>
    <scope>NUCLEOTIDE SEQUENCE [LARGE SCALE GENOMIC DNA]</scope>
    <source>
        <strain evidence="8 9">5110</strain>
    </source>
</reference>
<dbReference type="CDD" id="cd12148">
    <property type="entry name" value="fungal_TF_MHR"/>
    <property type="match status" value="1"/>
</dbReference>
<dbReference type="InterPro" id="IPR001138">
    <property type="entry name" value="Zn2Cys6_DnaBD"/>
</dbReference>
<dbReference type="SMART" id="SM00066">
    <property type="entry name" value="GAL4"/>
    <property type="match status" value="1"/>
</dbReference>
<feature type="compositionally biased region" description="Polar residues" evidence="6">
    <location>
        <begin position="132"/>
        <end position="141"/>
    </location>
</feature>